<dbReference type="AlphaFoldDB" id="A0A448NVU1"/>
<organism evidence="2 3">
    <name type="scientific">Acidipropionibacterium jensenii</name>
    <dbReference type="NCBI Taxonomy" id="1749"/>
    <lineage>
        <taxon>Bacteria</taxon>
        <taxon>Bacillati</taxon>
        <taxon>Actinomycetota</taxon>
        <taxon>Actinomycetes</taxon>
        <taxon>Propionibacteriales</taxon>
        <taxon>Propionibacteriaceae</taxon>
        <taxon>Acidipropionibacterium</taxon>
    </lineage>
</organism>
<dbReference type="SUPFAM" id="SSF47336">
    <property type="entry name" value="ACP-like"/>
    <property type="match status" value="1"/>
</dbReference>
<gene>
    <name evidence="2" type="ORF">NCTC13652_00154</name>
</gene>
<protein>
    <submittedName>
        <fullName evidence="2">Acyl carrier protein</fullName>
    </submittedName>
</protein>
<evidence type="ECO:0000313" key="2">
    <source>
        <dbReference type="EMBL" id="VEI01989.1"/>
    </source>
</evidence>
<dbReference type="RefSeq" id="WP_028702415.1">
    <property type="nucleotide sequence ID" value="NZ_LR134473.1"/>
</dbReference>
<keyword evidence="3" id="KW-1185">Reference proteome</keyword>
<feature type="domain" description="Carrier" evidence="1">
    <location>
        <begin position="6"/>
        <end position="85"/>
    </location>
</feature>
<dbReference type="InterPro" id="IPR009081">
    <property type="entry name" value="PP-bd_ACP"/>
</dbReference>
<dbReference type="EMBL" id="LR134473">
    <property type="protein sequence ID" value="VEI01989.1"/>
    <property type="molecule type" value="Genomic_DNA"/>
</dbReference>
<dbReference type="Gene3D" id="1.10.1200.10">
    <property type="entry name" value="ACP-like"/>
    <property type="match status" value="1"/>
</dbReference>
<proteinExistence type="predicted"/>
<accession>A0A448NVU1</accession>
<sequence length="86" mass="9586">MQIDDATLREKVRGFVLEDLLLGDSERMPSDDSSLLETGVIDSTGILELIEFLEQNFGIQVADNETIPENLDGIDRVVSYVLSKRS</sequence>
<dbReference type="STRING" id="1122997.GCA_000425285_00622"/>
<evidence type="ECO:0000313" key="3">
    <source>
        <dbReference type="Proteomes" id="UP000277858"/>
    </source>
</evidence>
<name>A0A448NVU1_9ACTN</name>
<dbReference type="Proteomes" id="UP000277858">
    <property type="component" value="Chromosome"/>
</dbReference>
<reference evidence="2 3" key="1">
    <citation type="submission" date="2018-12" db="EMBL/GenBank/DDBJ databases">
        <authorList>
            <consortium name="Pathogen Informatics"/>
        </authorList>
    </citation>
    <scope>NUCLEOTIDE SEQUENCE [LARGE SCALE GENOMIC DNA]</scope>
    <source>
        <strain evidence="2 3">NCTC13652</strain>
    </source>
</reference>
<dbReference type="PROSITE" id="PS50075">
    <property type="entry name" value="CARRIER"/>
    <property type="match status" value="1"/>
</dbReference>
<evidence type="ECO:0000259" key="1">
    <source>
        <dbReference type="PROSITE" id="PS50075"/>
    </source>
</evidence>
<dbReference type="OrthoDB" id="2625323at2"/>
<dbReference type="InterPro" id="IPR036736">
    <property type="entry name" value="ACP-like_sf"/>
</dbReference>